<evidence type="ECO:0000313" key="3">
    <source>
        <dbReference type="Proteomes" id="UP000176998"/>
    </source>
</evidence>
<feature type="compositionally biased region" description="Basic and acidic residues" evidence="1">
    <location>
        <begin position="139"/>
        <end position="166"/>
    </location>
</feature>
<proteinExistence type="predicted"/>
<name>A0A1G4BIA3_9PEZI</name>
<dbReference type="GeneID" id="34556618"/>
<accession>A0A1G4BIA3</accession>
<gene>
    <name evidence="2" type="ORF">CORC01_03458</name>
</gene>
<organism evidence="2 3">
    <name type="scientific">Colletotrichum orchidophilum</name>
    <dbReference type="NCBI Taxonomy" id="1209926"/>
    <lineage>
        <taxon>Eukaryota</taxon>
        <taxon>Fungi</taxon>
        <taxon>Dikarya</taxon>
        <taxon>Ascomycota</taxon>
        <taxon>Pezizomycotina</taxon>
        <taxon>Sordariomycetes</taxon>
        <taxon>Hypocreomycetidae</taxon>
        <taxon>Glomerellales</taxon>
        <taxon>Glomerellaceae</taxon>
        <taxon>Colletotrichum</taxon>
    </lineage>
</organism>
<protein>
    <submittedName>
        <fullName evidence="2">Uncharacterized protein</fullName>
    </submittedName>
</protein>
<dbReference type="RefSeq" id="XP_022478286.1">
    <property type="nucleotide sequence ID" value="XM_022615108.1"/>
</dbReference>
<dbReference type="OrthoDB" id="4824913at2759"/>
<sequence>MCTETIALCDSCGFHRHMHYHLCMAWIWSFRQIKWTFTTPLSSTPKAKNCPFLDGEVKHEIGPGLCPNAQCPGHKLKAERDAKAGASRTADTRTDEEKIEAQRIKMGLKKRIAPTQGFRDPLEVGRPHQNKIPVVITDGRPDEGVGPVRGRERRAEQQGQKEKEYEGAIAIQLPSPTAQAPVRRQRDYNGPMMRPH</sequence>
<keyword evidence="3" id="KW-1185">Reference proteome</keyword>
<comment type="caution">
    <text evidence="2">The sequence shown here is derived from an EMBL/GenBank/DDBJ whole genome shotgun (WGS) entry which is preliminary data.</text>
</comment>
<feature type="region of interest" description="Disordered" evidence="1">
    <location>
        <begin position="78"/>
        <end position="98"/>
    </location>
</feature>
<feature type="region of interest" description="Disordered" evidence="1">
    <location>
        <begin position="134"/>
        <end position="196"/>
    </location>
</feature>
<dbReference type="Proteomes" id="UP000176998">
    <property type="component" value="Unassembled WGS sequence"/>
</dbReference>
<evidence type="ECO:0000256" key="1">
    <source>
        <dbReference type="SAM" id="MobiDB-lite"/>
    </source>
</evidence>
<dbReference type="AlphaFoldDB" id="A0A1G4BIA3"/>
<dbReference type="EMBL" id="MJBS01000021">
    <property type="protein sequence ID" value="OHF01144.1"/>
    <property type="molecule type" value="Genomic_DNA"/>
</dbReference>
<reference evidence="2 3" key="1">
    <citation type="submission" date="2016-09" db="EMBL/GenBank/DDBJ databases">
        <authorList>
            <person name="Capua I."/>
            <person name="De Benedictis P."/>
            <person name="Joannis T."/>
            <person name="Lombin L.H."/>
            <person name="Cattoli G."/>
        </authorList>
    </citation>
    <scope>NUCLEOTIDE SEQUENCE [LARGE SCALE GENOMIC DNA]</scope>
    <source>
        <strain evidence="2 3">IMI 309357</strain>
    </source>
</reference>
<evidence type="ECO:0000313" key="2">
    <source>
        <dbReference type="EMBL" id="OHF01144.1"/>
    </source>
</evidence>